<reference evidence="1 2" key="1">
    <citation type="submission" date="2014-01" db="EMBL/GenBank/DDBJ databases">
        <authorList>
            <person name="Dobos K."/>
            <person name="Lenaerts A."/>
            <person name="Ordway D."/>
            <person name="DeGroote M.A."/>
            <person name="Parker T."/>
            <person name="Sizemore C."/>
            <person name="Tallon L.J."/>
            <person name="Sadzewicz L.K."/>
            <person name="Sengamalay N."/>
            <person name="Fraser C.M."/>
            <person name="Hine E."/>
            <person name="Shefchek K.A."/>
            <person name="Das S.P."/>
            <person name="Tettelin H."/>
        </authorList>
    </citation>
    <scope>NUCLEOTIDE SEQUENCE [LARGE SCALE GENOMIC DNA]</scope>
    <source>
        <strain evidence="1 2">Harvey</strain>
    </source>
</reference>
<name>A0ABP3A9I6_MYCUL</name>
<sequence length="37" mass="4259">MSENRSYLLERVLIVQTTNVKLVAIRPVHVVVPATRR</sequence>
<comment type="caution">
    <text evidence="1">The sequence shown here is derived from an EMBL/GenBank/DDBJ whole genome shotgun (WGS) entry which is preliminary data.</text>
</comment>
<keyword evidence="2" id="KW-1185">Reference proteome</keyword>
<dbReference type="Proteomes" id="UP000020681">
    <property type="component" value="Unassembled WGS sequence"/>
</dbReference>
<evidence type="ECO:0000313" key="1">
    <source>
        <dbReference type="EMBL" id="EUA86920.1"/>
    </source>
</evidence>
<gene>
    <name evidence="1" type="ORF">I551_6674</name>
</gene>
<evidence type="ECO:0000313" key="2">
    <source>
        <dbReference type="Proteomes" id="UP000020681"/>
    </source>
</evidence>
<accession>A0ABP3A9I6</accession>
<dbReference type="EMBL" id="JAOL01000167">
    <property type="protein sequence ID" value="EUA86920.1"/>
    <property type="molecule type" value="Genomic_DNA"/>
</dbReference>
<organism evidence="1 2">
    <name type="scientific">Mycobacterium ulcerans str. Harvey</name>
    <dbReference type="NCBI Taxonomy" id="1299332"/>
    <lineage>
        <taxon>Bacteria</taxon>
        <taxon>Bacillati</taxon>
        <taxon>Actinomycetota</taxon>
        <taxon>Actinomycetes</taxon>
        <taxon>Mycobacteriales</taxon>
        <taxon>Mycobacteriaceae</taxon>
        <taxon>Mycobacterium</taxon>
        <taxon>Mycobacterium ulcerans group</taxon>
    </lineage>
</organism>
<protein>
    <submittedName>
        <fullName evidence="1">Uncharacterized protein</fullName>
    </submittedName>
</protein>
<proteinExistence type="predicted"/>